<comment type="catalytic activity">
    <reaction evidence="8">
        <text>L-seryl-[protein] + ATP = O-phospho-L-seryl-[protein] + ADP + H(+)</text>
        <dbReference type="Rhea" id="RHEA:17989"/>
        <dbReference type="Rhea" id="RHEA-COMP:9863"/>
        <dbReference type="Rhea" id="RHEA-COMP:11604"/>
        <dbReference type="ChEBI" id="CHEBI:15378"/>
        <dbReference type="ChEBI" id="CHEBI:29999"/>
        <dbReference type="ChEBI" id="CHEBI:30616"/>
        <dbReference type="ChEBI" id="CHEBI:83421"/>
        <dbReference type="ChEBI" id="CHEBI:456216"/>
        <dbReference type="EC" id="2.7.11.1"/>
    </reaction>
</comment>
<comment type="catalytic activity">
    <reaction evidence="7">
        <text>L-threonyl-[protein] + ATP = O-phospho-L-threonyl-[protein] + ADP + H(+)</text>
        <dbReference type="Rhea" id="RHEA:46608"/>
        <dbReference type="Rhea" id="RHEA-COMP:11060"/>
        <dbReference type="Rhea" id="RHEA-COMP:11605"/>
        <dbReference type="ChEBI" id="CHEBI:15378"/>
        <dbReference type="ChEBI" id="CHEBI:30013"/>
        <dbReference type="ChEBI" id="CHEBI:30616"/>
        <dbReference type="ChEBI" id="CHEBI:61977"/>
        <dbReference type="ChEBI" id="CHEBI:456216"/>
        <dbReference type="EC" id="2.7.11.1"/>
    </reaction>
</comment>
<dbReference type="Pfam" id="PF00069">
    <property type="entry name" value="Pkinase"/>
    <property type="match status" value="1"/>
</dbReference>
<evidence type="ECO:0000313" key="10">
    <source>
        <dbReference type="EMBL" id="KAF0322681.1"/>
    </source>
</evidence>
<evidence type="ECO:0000256" key="3">
    <source>
        <dbReference type="ARBA" id="ARBA00022679"/>
    </source>
</evidence>
<dbReference type="EC" id="2.7.11.1" evidence="1"/>
<protein>
    <recommendedName>
        <fullName evidence="1">non-specific serine/threonine protein kinase</fullName>
        <ecNumber evidence="1">2.7.11.1</ecNumber>
    </recommendedName>
</protein>
<keyword evidence="2" id="KW-0723">Serine/threonine-protein kinase</keyword>
<evidence type="ECO:0000256" key="2">
    <source>
        <dbReference type="ARBA" id="ARBA00022527"/>
    </source>
</evidence>
<keyword evidence="3" id="KW-0808">Transferase</keyword>
<dbReference type="PROSITE" id="PS50011">
    <property type="entry name" value="PROTEIN_KINASE_DOM"/>
    <property type="match status" value="1"/>
</dbReference>
<comment type="caution">
    <text evidence="10">The sequence shown here is derived from an EMBL/GenBank/DDBJ whole genome shotgun (WGS) entry which is preliminary data.</text>
</comment>
<keyword evidence="4" id="KW-0547">Nucleotide-binding</keyword>
<dbReference type="GO" id="GO:0004674">
    <property type="term" value="F:protein serine/threonine kinase activity"/>
    <property type="evidence" value="ECO:0007669"/>
    <property type="project" value="UniProtKB-KW"/>
</dbReference>
<dbReference type="Proteomes" id="UP000434172">
    <property type="component" value="Unassembled WGS sequence"/>
</dbReference>
<dbReference type="SUPFAM" id="SSF56112">
    <property type="entry name" value="Protein kinase-like (PK-like)"/>
    <property type="match status" value="1"/>
</dbReference>
<keyword evidence="5" id="KW-0418">Kinase</keyword>
<keyword evidence="11" id="KW-1185">Reference proteome</keyword>
<dbReference type="AlphaFoldDB" id="A0A8H3W5A4"/>
<gene>
    <name evidence="10" type="ORF">GQ607_010138</name>
</gene>
<evidence type="ECO:0000256" key="7">
    <source>
        <dbReference type="ARBA" id="ARBA00047899"/>
    </source>
</evidence>
<evidence type="ECO:0000256" key="8">
    <source>
        <dbReference type="ARBA" id="ARBA00048679"/>
    </source>
</evidence>
<dbReference type="InterPro" id="IPR011009">
    <property type="entry name" value="Kinase-like_dom_sf"/>
</dbReference>
<dbReference type="GO" id="GO:0050684">
    <property type="term" value="P:regulation of mRNA processing"/>
    <property type="evidence" value="ECO:0007669"/>
    <property type="project" value="TreeGrafter"/>
</dbReference>
<evidence type="ECO:0000313" key="11">
    <source>
        <dbReference type="Proteomes" id="UP000434172"/>
    </source>
</evidence>
<dbReference type="PANTHER" id="PTHR47634">
    <property type="entry name" value="PROTEIN KINASE DOMAIN-CONTAINING PROTEIN-RELATED"/>
    <property type="match status" value="1"/>
</dbReference>
<dbReference type="GO" id="GO:0005737">
    <property type="term" value="C:cytoplasm"/>
    <property type="evidence" value="ECO:0007669"/>
    <property type="project" value="TreeGrafter"/>
</dbReference>
<evidence type="ECO:0000256" key="1">
    <source>
        <dbReference type="ARBA" id="ARBA00012513"/>
    </source>
</evidence>
<keyword evidence="6" id="KW-0067">ATP-binding</keyword>
<reference evidence="10 11" key="1">
    <citation type="submission" date="2019-12" db="EMBL/GenBank/DDBJ databases">
        <title>A genome sequence resource for the geographically widespread anthracnose pathogen Colletotrichum asianum.</title>
        <authorList>
            <person name="Meng Y."/>
        </authorList>
    </citation>
    <scope>NUCLEOTIDE SEQUENCE [LARGE SCALE GENOMIC DNA]</scope>
    <source>
        <strain evidence="10 11">ICMP 18580</strain>
    </source>
</reference>
<feature type="domain" description="Protein kinase" evidence="9">
    <location>
        <begin position="59"/>
        <end position="338"/>
    </location>
</feature>
<evidence type="ECO:0000256" key="6">
    <source>
        <dbReference type="ARBA" id="ARBA00022840"/>
    </source>
</evidence>
<dbReference type="Gene3D" id="1.10.510.10">
    <property type="entry name" value="Transferase(Phosphotransferase) domain 1"/>
    <property type="match status" value="1"/>
</dbReference>
<dbReference type="InterPro" id="IPR000719">
    <property type="entry name" value="Prot_kinase_dom"/>
</dbReference>
<organism evidence="10 11">
    <name type="scientific">Colletotrichum asianum</name>
    <dbReference type="NCBI Taxonomy" id="702518"/>
    <lineage>
        <taxon>Eukaryota</taxon>
        <taxon>Fungi</taxon>
        <taxon>Dikarya</taxon>
        <taxon>Ascomycota</taxon>
        <taxon>Pezizomycotina</taxon>
        <taxon>Sordariomycetes</taxon>
        <taxon>Hypocreomycetidae</taxon>
        <taxon>Glomerellales</taxon>
        <taxon>Glomerellaceae</taxon>
        <taxon>Colletotrichum</taxon>
        <taxon>Colletotrichum gloeosporioides species complex</taxon>
    </lineage>
</organism>
<sequence>MAIIIDALKLGSKPIQSRFSRPSKSVSNARIIDEETISRYRPGGYHPVRLGDVFKNGKYRIIGKLGYGVCSTVWLASDMETKRHVALKILTADSFGKGKDTFELAIMKYMKGHVAEAPDITSKNILIETPAINRMFDELPSEAFKLDLLPLAPPNDFYMQSEQVSWAQEDLKVSKDISVRLADFGTSSWTDNHLAEWIQPDLLRAPEVILGAPWNSKVDIWNLGLMIWELATGSFLFDGIWSPREPYTAEAHLAQMTTILGAIPTSLLSKSERRDQYVDAKGNLLRRSPFGSLSLHTICRNPMSATDRAAFLEFIGAMTRLDPTQRPDAIALLEYDWVKKL</sequence>
<dbReference type="GO" id="GO:0005524">
    <property type="term" value="F:ATP binding"/>
    <property type="evidence" value="ECO:0007669"/>
    <property type="project" value="UniProtKB-KW"/>
</dbReference>
<evidence type="ECO:0000256" key="4">
    <source>
        <dbReference type="ARBA" id="ARBA00022741"/>
    </source>
</evidence>
<dbReference type="OrthoDB" id="5979581at2759"/>
<dbReference type="GO" id="GO:0005634">
    <property type="term" value="C:nucleus"/>
    <property type="evidence" value="ECO:0007669"/>
    <property type="project" value="TreeGrafter"/>
</dbReference>
<evidence type="ECO:0000259" key="9">
    <source>
        <dbReference type="PROSITE" id="PS50011"/>
    </source>
</evidence>
<name>A0A8H3W5A4_9PEZI</name>
<accession>A0A8H3W5A4</accession>
<dbReference type="SMART" id="SM00220">
    <property type="entry name" value="S_TKc"/>
    <property type="match status" value="1"/>
</dbReference>
<proteinExistence type="predicted"/>
<dbReference type="InterPro" id="IPR051334">
    <property type="entry name" value="SRPK"/>
</dbReference>
<dbReference type="EMBL" id="WOWK01000059">
    <property type="protein sequence ID" value="KAF0322681.1"/>
    <property type="molecule type" value="Genomic_DNA"/>
</dbReference>
<dbReference type="GO" id="GO:0000245">
    <property type="term" value="P:spliceosomal complex assembly"/>
    <property type="evidence" value="ECO:0007669"/>
    <property type="project" value="TreeGrafter"/>
</dbReference>
<evidence type="ECO:0000256" key="5">
    <source>
        <dbReference type="ARBA" id="ARBA00022777"/>
    </source>
</evidence>
<dbReference type="PANTHER" id="PTHR47634:SF9">
    <property type="entry name" value="PROTEIN KINASE DOMAIN-CONTAINING PROTEIN-RELATED"/>
    <property type="match status" value="1"/>
</dbReference>
<dbReference type="Gene3D" id="3.30.200.20">
    <property type="entry name" value="Phosphorylase Kinase, domain 1"/>
    <property type="match status" value="1"/>
</dbReference>